<feature type="domain" description="Arylsulfotransferase N-terminal" evidence="2">
    <location>
        <begin position="44"/>
        <end position="108"/>
    </location>
</feature>
<evidence type="ECO:0000259" key="2">
    <source>
        <dbReference type="Pfam" id="PF17425"/>
    </source>
</evidence>
<gene>
    <name evidence="3" type="ORF">NEH99_10385</name>
</gene>
<proteinExistence type="predicted"/>
<keyword evidence="1" id="KW-1133">Transmembrane helix</keyword>
<dbReference type="InterPro" id="IPR038477">
    <property type="entry name" value="ASST_N_sf"/>
</dbReference>
<name>A0AAJ6GE37_BRAPL</name>
<protein>
    <submittedName>
        <fullName evidence="3">Aryl-sulfate sulfotransferase</fullName>
    </submittedName>
</protein>
<dbReference type="GO" id="GO:0004062">
    <property type="term" value="F:aryl sulfotransferase activity"/>
    <property type="evidence" value="ECO:0007669"/>
    <property type="project" value="InterPro"/>
</dbReference>
<evidence type="ECO:0000313" key="4">
    <source>
        <dbReference type="Proteomes" id="UP001242021"/>
    </source>
</evidence>
<accession>A0AAJ6GE37</accession>
<dbReference type="AlphaFoldDB" id="A0AAJ6GE37"/>
<dbReference type="EMBL" id="CP098754">
    <property type="protein sequence ID" value="WIH94689.1"/>
    <property type="molecule type" value="Genomic_DNA"/>
</dbReference>
<feature type="transmembrane region" description="Helical" evidence="1">
    <location>
        <begin position="7"/>
        <end position="27"/>
    </location>
</feature>
<organism evidence="3 4">
    <name type="scientific">Brachyspira pilosicoli</name>
    <name type="common">Serpulina pilosicoli</name>
    <dbReference type="NCBI Taxonomy" id="52584"/>
    <lineage>
        <taxon>Bacteria</taxon>
        <taxon>Pseudomonadati</taxon>
        <taxon>Spirochaetota</taxon>
        <taxon>Spirochaetia</taxon>
        <taxon>Brachyspirales</taxon>
        <taxon>Brachyspiraceae</taxon>
        <taxon>Brachyspira</taxon>
    </lineage>
</organism>
<dbReference type="PROSITE" id="PS51257">
    <property type="entry name" value="PROKAR_LIPOPROTEIN"/>
    <property type="match status" value="1"/>
</dbReference>
<dbReference type="Pfam" id="PF05935">
    <property type="entry name" value="Arylsulfotrans"/>
    <property type="match status" value="1"/>
</dbReference>
<evidence type="ECO:0000313" key="3">
    <source>
        <dbReference type="EMBL" id="WIH94689.1"/>
    </source>
</evidence>
<sequence length="512" mass="58539">MFNFKFFYNFLFLSKNILFVLGSIFILSCNNNSTNPFVLPLGLTINPYNLSPLSAVYVRESINQEPLTVKVKGLYGDPDIIHTYPAGYGTEFEIHGMFPESQNTIEIYDSDKIIVTNVYVGKLIINGETLPTKLSVDISNLQEDEKYKNNPDMYFLHYMYGADSWEGTGGVAVSKNGYIRYALKKYSPSKIRAEDGKFIFYIFSGNAIVNMLGKPLLNIPHLNHHDAVKVNNNYFYLSSSSFGMGDMFGVVDKYGNDIKFLSFGMLIKNSLDLNAYPEDANTFKEVVYGESVDNVYIENGNKKNIDWFHSNSLVYDSDTDILYVSSKHRGVLAIDYSEWKLIWWMVNENHTYEVNGKNTQLYNLKSLDKYRVKGDAILEGPSGQHSLFLLANGNLGMFDNQVEGKKQSRYIEYKIDNINGQYTAKVIEKIEIDNLNARITSDVDFLGENYNNLLLTYGDTTKVIVEIEKASRNKLFELKMNFGSYLYRSDKMPLYYDAGRVYSEDCNLKNLN</sequence>
<dbReference type="Proteomes" id="UP001242021">
    <property type="component" value="Chromosome"/>
</dbReference>
<evidence type="ECO:0000256" key="1">
    <source>
        <dbReference type="SAM" id="Phobius"/>
    </source>
</evidence>
<dbReference type="InterPro" id="IPR010262">
    <property type="entry name" value="Arylsulfotransferase_bact"/>
</dbReference>
<keyword evidence="1" id="KW-0472">Membrane</keyword>
<dbReference type="Pfam" id="PF17425">
    <property type="entry name" value="Arylsulfotran_N"/>
    <property type="match status" value="1"/>
</dbReference>
<keyword evidence="1" id="KW-0812">Transmembrane</keyword>
<reference evidence="3" key="1">
    <citation type="submission" date="2022-06" db="EMBL/GenBank/DDBJ databases">
        <title>Brachyspira pilosicoli from pigs in Switzerland.</title>
        <authorList>
            <person name="Schmitt S."/>
            <person name="Arnold M."/>
            <person name="Rossano A."/>
            <person name="Perreten V."/>
        </authorList>
    </citation>
    <scope>NUCLEOTIDE SEQUENCE</scope>
    <source>
        <strain evidence="3">MEI4028</strain>
    </source>
</reference>
<dbReference type="InterPro" id="IPR035391">
    <property type="entry name" value="Arylsulfotran_N"/>
</dbReference>
<dbReference type="Gene3D" id="2.60.40.3100">
    <property type="entry name" value="Arylsulphate sulphotransferase monomer, N-terminal domain"/>
    <property type="match status" value="1"/>
</dbReference>